<dbReference type="Proteomes" id="UP000707356">
    <property type="component" value="Unassembled WGS sequence"/>
</dbReference>
<name>A0A951PAW4_9CYAN</name>
<keyword evidence="1" id="KW-0812">Transmembrane</keyword>
<feature type="transmembrane region" description="Helical" evidence="1">
    <location>
        <begin position="62"/>
        <end position="81"/>
    </location>
</feature>
<dbReference type="InterPro" id="IPR047709">
    <property type="entry name" value="HpsJ-like"/>
</dbReference>
<evidence type="ECO:0000256" key="1">
    <source>
        <dbReference type="SAM" id="Phobius"/>
    </source>
</evidence>
<organism evidence="2 3">
    <name type="scientific">Pegethrix bostrychoides GSE-TBD4-15B</name>
    <dbReference type="NCBI Taxonomy" id="2839662"/>
    <lineage>
        <taxon>Bacteria</taxon>
        <taxon>Bacillati</taxon>
        <taxon>Cyanobacteriota</taxon>
        <taxon>Cyanophyceae</taxon>
        <taxon>Oculatellales</taxon>
        <taxon>Oculatellaceae</taxon>
        <taxon>Pegethrix</taxon>
    </lineage>
</organism>
<keyword evidence="1" id="KW-1133">Transmembrane helix</keyword>
<dbReference type="EMBL" id="JAHHHV010000065">
    <property type="protein sequence ID" value="MBW4466058.1"/>
    <property type="molecule type" value="Genomic_DNA"/>
</dbReference>
<feature type="transmembrane region" description="Helical" evidence="1">
    <location>
        <begin position="102"/>
        <end position="123"/>
    </location>
</feature>
<sequence>MTSKKLSSHRSLPVQIARILKIAGLVITLAALFDILILSIPYQMGDRQWQIDFVTSIVDRGIVPLVGIVIFLTGYGLDSGLDRGMESALEGRSERRAIWQTPRFWALALSSLLGLVYVLAFPLHLYNVGQSNQAALEEVNEQGEAAETQLSDQVTQEVEARRQQISQLMTANEDQLNQLISGSQLTQEQADKIKAFKAKPDSVEPFLAQQEEELRKQVKTQIELRKKTALEARKTEDLKSGLRIGIGSLLLAIGFITVGWSGLRNLRQQ</sequence>
<keyword evidence="1" id="KW-0472">Membrane</keyword>
<comment type="caution">
    <text evidence="2">The sequence shown here is derived from an EMBL/GenBank/DDBJ whole genome shotgun (WGS) entry which is preliminary data.</text>
</comment>
<dbReference type="AlphaFoldDB" id="A0A951PAW4"/>
<gene>
    <name evidence="2" type="ORF">KME07_11545</name>
</gene>
<feature type="transmembrane region" description="Helical" evidence="1">
    <location>
        <begin position="20"/>
        <end position="42"/>
    </location>
</feature>
<accession>A0A951PAW4</accession>
<dbReference type="NCBIfam" id="NF038305">
    <property type="entry name" value="HpsJ_fam"/>
    <property type="match status" value="1"/>
</dbReference>
<reference evidence="2" key="2">
    <citation type="journal article" date="2022" name="Microbiol. Resour. Announc.">
        <title>Metagenome Sequencing to Explore Phylogenomics of Terrestrial Cyanobacteria.</title>
        <authorList>
            <person name="Ward R.D."/>
            <person name="Stajich J.E."/>
            <person name="Johansen J.R."/>
            <person name="Huntemann M."/>
            <person name="Clum A."/>
            <person name="Foster B."/>
            <person name="Foster B."/>
            <person name="Roux S."/>
            <person name="Palaniappan K."/>
            <person name="Varghese N."/>
            <person name="Mukherjee S."/>
            <person name="Reddy T.B.K."/>
            <person name="Daum C."/>
            <person name="Copeland A."/>
            <person name="Chen I.A."/>
            <person name="Ivanova N.N."/>
            <person name="Kyrpides N.C."/>
            <person name="Shapiro N."/>
            <person name="Eloe-Fadrosh E.A."/>
            <person name="Pietrasiak N."/>
        </authorList>
    </citation>
    <scope>NUCLEOTIDE SEQUENCE</scope>
    <source>
        <strain evidence="2">GSE-TBD4-15B</strain>
    </source>
</reference>
<protein>
    <submittedName>
        <fullName evidence="2">HpsJ family protein</fullName>
    </submittedName>
</protein>
<evidence type="ECO:0000313" key="3">
    <source>
        <dbReference type="Proteomes" id="UP000707356"/>
    </source>
</evidence>
<evidence type="ECO:0000313" key="2">
    <source>
        <dbReference type="EMBL" id="MBW4466058.1"/>
    </source>
</evidence>
<proteinExistence type="predicted"/>
<reference evidence="2" key="1">
    <citation type="submission" date="2021-05" db="EMBL/GenBank/DDBJ databases">
        <authorList>
            <person name="Pietrasiak N."/>
            <person name="Ward R."/>
            <person name="Stajich J.E."/>
            <person name="Kurbessoian T."/>
        </authorList>
    </citation>
    <scope>NUCLEOTIDE SEQUENCE</scope>
    <source>
        <strain evidence="2">GSE-TBD4-15B</strain>
    </source>
</reference>
<feature type="transmembrane region" description="Helical" evidence="1">
    <location>
        <begin position="244"/>
        <end position="263"/>
    </location>
</feature>